<sequence length="232" mass="25611">MTAETPLPIVHGDTVKESDDHVDEMSDSLVRNIRNVPVLDPESRDLRSKAFRAIEAAKFFVLLKSDFALMPYVFTFPFFHASATTVLNYAGVGFVAAYALAKLFLRAYGASASETMQKGLHCMMNRSAYGLTEDVEEDVVMLRVLAAKISLDAYVHEIERESHEVPVNGLEAYTGLQLFFLASCYALCPGSAERADHGAQCNAHLQQMEEFARAFDCAPGTPMNPQPKCTTM</sequence>
<evidence type="ECO:0000313" key="1">
    <source>
        <dbReference type="EMBL" id="KAH6934800.1"/>
    </source>
</evidence>
<keyword evidence="2" id="KW-1185">Reference proteome</keyword>
<comment type="caution">
    <text evidence="1">The sequence shown here is derived from an EMBL/GenBank/DDBJ whole genome shotgun (WGS) entry which is preliminary data.</text>
</comment>
<name>A0ACB7SJJ0_HYAAI</name>
<evidence type="ECO:0000313" key="2">
    <source>
        <dbReference type="Proteomes" id="UP000821845"/>
    </source>
</evidence>
<protein>
    <submittedName>
        <fullName evidence="1">Uncharacterized protein</fullName>
    </submittedName>
</protein>
<proteinExistence type="predicted"/>
<dbReference type="Proteomes" id="UP000821845">
    <property type="component" value="Chromosome 3"/>
</dbReference>
<dbReference type="EMBL" id="CM023483">
    <property type="protein sequence ID" value="KAH6934800.1"/>
    <property type="molecule type" value="Genomic_DNA"/>
</dbReference>
<reference evidence="1" key="1">
    <citation type="submission" date="2020-05" db="EMBL/GenBank/DDBJ databases">
        <title>Large-scale comparative analyses of tick genomes elucidate their genetic diversity and vector capacities.</title>
        <authorList>
            <person name="Jia N."/>
            <person name="Wang J."/>
            <person name="Shi W."/>
            <person name="Du L."/>
            <person name="Sun Y."/>
            <person name="Zhan W."/>
            <person name="Jiang J."/>
            <person name="Wang Q."/>
            <person name="Zhang B."/>
            <person name="Ji P."/>
            <person name="Sakyi L.B."/>
            <person name="Cui X."/>
            <person name="Yuan T."/>
            <person name="Jiang B."/>
            <person name="Yang W."/>
            <person name="Lam T.T.-Y."/>
            <person name="Chang Q."/>
            <person name="Ding S."/>
            <person name="Wang X."/>
            <person name="Zhu J."/>
            <person name="Ruan X."/>
            <person name="Zhao L."/>
            <person name="Wei J."/>
            <person name="Que T."/>
            <person name="Du C."/>
            <person name="Cheng J."/>
            <person name="Dai P."/>
            <person name="Han X."/>
            <person name="Huang E."/>
            <person name="Gao Y."/>
            <person name="Liu J."/>
            <person name="Shao H."/>
            <person name="Ye R."/>
            <person name="Li L."/>
            <person name="Wei W."/>
            <person name="Wang X."/>
            <person name="Wang C."/>
            <person name="Yang T."/>
            <person name="Huo Q."/>
            <person name="Li W."/>
            <person name="Guo W."/>
            <person name="Chen H."/>
            <person name="Zhou L."/>
            <person name="Ni X."/>
            <person name="Tian J."/>
            <person name="Zhou Y."/>
            <person name="Sheng Y."/>
            <person name="Liu T."/>
            <person name="Pan Y."/>
            <person name="Xia L."/>
            <person name="Li J."/>
            <person name="Zhao F."/>
            <person name="Cao W."/>
        </authorList>
    </citation>
    <scope>NUCLEOTIDE SEQUENCE</scope>
    <source>
        <strain evidence="1">Hyas-2018</strain>
    </source>
</reference>
<gene>
    <name evidence="1" type="ORF">HPB50_000940</name>
</gene>
<organism evidence="1 2">
    <name type="scientific">Hyalomma asiaticum</name>
    <name type="common">Tick</name>
    <dbReference type="NCBI Taxonomy" id="266040"/>
    <lineage>
        <taxon>Eukaryota</taxon>
        <taxon>Metazoa</taxon>
        <taxon>Ecdysozoa</taxon>
        <taxon>Arthropoda</taxon>
        <taxon>Chelicerata</taxon>
        <taxon>Arachnida</taxon>
        <taxon>Acari</taxon>
        <taxon>Parasitiformes</taxon>
        <taxon>Ixodida</taxon>
        <taxon>Ixodoidea</taxon>
        <taxon>Ixodidae</taxon>
        <taxon>Hyalomminae</taxon>
        <taxon>Hyalomma</taxon>
    </lineage>
</organism>
<accession>A0ACB7SJJ0</accession>